<accession>A0A1J5NYD2</accession>
<comment type="caution">
    <text evidence="1">The sequence shown here is derived from an EMBL/GenBank/DDBJ whole genome shotgun (WGS) entry which is preliminary data.</text>
</comment>
<dbReference type="AlphaFoldDB" id="A0A1J5NYD2"/>
<dbReference type="EMBL" id="MLJW01008266">
    <property type="protein sequence ID" value="OIQ64273.1"/>
    <property type="molecule type" value="Genomic_DNA"/>
</dbReference>
<name>A0A1J5NYD2_9ZZZZ</name>
<proteinExistence type="predicted"/>
<evidence type="ECO:0000313" key="1">
    <source>
        <dbReference type="EMBL" id="OIQ64273.1"/>
    </source>
</evidence>
<gene>
    <name evidence="1" type="ORF">GALL_541760</name>
</gene>
<organism evidence="1">
    <name type="scientific">mine drainage metagenome</name>
    <dbReference type="NCBI Taxonomy" id="410659"/>
    <lineage>
        <taxon>unclassified sequences</taxon>
        <taxon>metagenomes</taxon>
        <taxon>ecological metagenomes</taxon>
    </lineage>
</organism>
<protein>
    <submittedName>
        <fullName evidence="1">Uncharacterized protein</fullName>
    </submittedName>
</protein>
<reference evidence="1" key="1">
    <citation type="submission" date="2016-10" db="EMBL/GenBank/DDBJ databases">
        <title>Sequence of Gallionella enrichment culture.</title>
        <authorList>
            <person name="Poehlein A."/>
            <person name="Muehling M."/>
            <person name="Daniel R."/>
        </authorList>
    </citation>
    <scope>NUCLEOTIDE SEQUENCE</scope>
</reference>
<sequence length="37" mass="4088">MEAGQARSQVGRLRISGRMADVCAELDRMAAREAMLH</sequence>